<accession>X0VPC7</accession>
<evidence type="ECO:0000313" key="1">
    <source>
        <dbReference type="EMBL" id="GAG20249.1"/>
    </source>
</evidence>
<organism evidence="1">
    <name type="scientific">marine sediment metagenome</name>
    <dbReference type="NCBI Taxonomy" id="412755"/>
    <lineage>
        <taxon>unclassified sequences</taxon>
        <taxon>metagenomes</taxon>
        <taxon>ecological metagenomes</taxon>
    </lineage>
</organism>
<reference evidence="1" key="1">
    <citation type="journal article" date="2014" name="Front. Microbiol.">
        <title>High frequency of phylogenetically diverse reductive dehalogenase-homologous genes in deep subseafloor sedimentary metagenomes.</title>
        <authorList>
            <person name="Kawai M."/>
            <person name="Futagami T."/>
            <person name="Toyoda A."/>
            <person name="Takaki Y."/>
            <person name="Nishi S."/>
            <person name="Hori S."/>
            <person name="Arai W."/>
            <person name="Tsubouchi T."/>
            <person name="Morono Y."/>
            <person name="Uchiyama I."/>
            <person name="Ito T."/>
            <person name="Fujiyama A."/>
            <person name="Inagaki F."/>
            <person name="Takami H."/>
        </authorList>
    </citation>
    <scope>NUCLEOTIDE SEQUENCE</scope>
    <source>
        <strain evidence="1">Expedition CK06-06</strain>
    </source>
</reference>
<comment type="caution">
    <text evidence="1">The sequence shown here is derived from an EMBL/GenBank/DDBJ whole genome shotgun (WGS) entry which is preliminary data.</text>
</comment>
<protein>
    <submittedName>
        <fullName evidence="1">Uncharacterized protein</fullName>
    </submittedName>
</protein>
<sequence>MIKKPLKNKQRIILKNKILLRQKIKFIWIKMVEIDLEDFEDFYKKKLNLLFQKIKKAAKKHIAEIRNELIEIKVCVDHFLEAGQEKIKAKPLRSLHLFSDRMKKEIEDIEIPEEIYYDKIFEYLNSIKKLFGIINEIARKTFPKFKKEVQTQIKELEYITRRLRKKHQIFEEFLRKKYSDVKNAEELLKKLPKLSN</sequence>
<name>X0VPC7_9ZZZZ</name>
<feature type="non-terminal residue" evidence="1">
    <location>
        <position position="196"/>
    </location>
</feature>
<gene>
    <name evidence="1" type="ORF">S01H1_51071</name>
</gene>
<proteinExistence type="predicted"/>
<dbReference type="AlphaFoldDB" id="X0VPC7"/>
<dbReference type="EMBL" id="BARS01032941">
    <property type="protein sequence ID" value="GAG20249.1"/>
    <property type="molecule type" value="Genomic_DNA"/>
</dbReference>